<keyword evidence="3" id="KW-1185">Reference proteome</keyword>
<sequence length="244" mass="26139">MQPNSPAPLQGAGAEWMRETVWHLQQHRLPPEQIQRTISFVEHTCATTQSSPRMQFGAPNDFAAKVAGRDANMPPSRGHVIAEALGATHVHYLGIVCTFVGIFGAAVFALTARSLIEGTVGDTLPFLLSPLVALIGILAFVIGLTKLPVPWMLAHAGWLVAFGMVYCIGLVVLAALWHYAPFSLPTTAVMWTGAAFGAGSSIAMIIAGRRARSRGQKHMSTELISTALILPFLAVMLMILPGFD</sequence>
<name>A0ABW5RK59_9MICO</name>
<evidence type="ECO:0000313" key="2">
    <source>
        <dbReference type="EMBL" id="MFD2675274.1"/>
    </source>
</evidence>
<dbReference type="RefSeq" id="WP_159421431.1">
    <property type="nucleotide sequence ID" value="NZ_JBHUNF010000004.1"/>
</dbReference>
<feature type="transmembrane region" description="Helical" evidence="1">
    <location>
        <begin position="189"/>
        <end position="211"/>
    </location>
</feature>
<keyword evidence="1" id="KW-0472">Membrane</keyword>
<organism evidence="2 3">
    <name type="scientific">Gulosibacter bifidus</name>
    <dbReference type="NCBI Taxonomy" id="272239"/>
    <lineage>
        <taxon>Bacteria</taxon>
        <taxon>Bacillati</taxon>
        <taxon>Actinomycetota</taxon>
        <taxon>Actinomycetes</taxon>
        <taxon>Micrococcales</taxon>
        <taxon>Microbacteriaceae</taxon>
        <taxon>Gulosibacter</taxon>
    </lineage>
</organism>
<evidence type="ECO:0008006" key="4">
    <source>
        <dbReference type="Google" id="ProtNLM"/>
    </source>
</evidence>
<feature type="transmembrane region" description="Helical" evidence="1">
    <location>
        <begin position="156"/>
        <end position="177"/>
    </location>
</feature>
<gene>
    <name evidence="2" type="ORF">ACFSUQ_08205</name>
</gene>
<reference evidence="3" key="1">
    <citation type="journal article" date="2019" name="Int. J. Syst. Evol. Microbiol.">
        <title>The Global Catalogue of Microorganisms (GCM) 10K type strain sequencing project: providing services to taxonomists for standard genome sequencing and annotation.</title>
        <authorList>
            <consortium name="The Broad Institute Genomics Platform"/>
            <consortium name="The Broad Institute Genome Sequencing Center for Infectious Disease"/>
            <person name="Wu L."/>
            <person name="Ma J."/>
        </authorList>
    </citation>
    <scope>NUCLEOTIDE SEQUENCE [LARGE SCALE GENOMIC DNA]</scope>
    <source>
        <strain evidence="3">TISTR 1511</strain>
    </source>
</reference>
<evidence type="ECO:0000256" key="1">
    <source>
        <dbReference type="SAM" id="Phobius"/>
    </source>
</evidence>
<feature type="transmembrane region" description="Helical" evidence="1">
    <location>
        <begin position="92"/>
        <end position="112"/>
    </location>
</feature>
<protein>
    <recommendedName>
        <fullName evidence="4">DUF2157 domain-containing protein</fullName>
    </recommendedName>
</protein>
<evidence type="ECO:0000313" key="3">
    <source>
        <dbReference type="Proteomes" id="UP001597453"/>
    </source>
</evidence>
<proteinExistence type="predicted"/>
<feature type="transmembrane region" description="Helical" evidence="1">
    <location>
        <begin position="124"/>
        <end position="144"/>
    </location>
</feature>
<accession>A0ABW5RK59</accession>
<dbReference type="EMBL" id="JBHUNF010000004">
    <property type="protein sequence ID" value="MFD2675274.1"/>
    <property type="molecule type" value="Genomic_DNA"/>
</dbReference>
<dbReference type="Proteomes" id="UP001597453">
    <property type="component" value="Unassembled WGS sequence"/>
</dbReference>
<feature type="transmembrane region" description="Helical" evidence="1">
    <location>
        <begin position="223"/>
        <end position="243"/>
    </location>
</feature>
<keyword evidence="1" id="KW-0812">Transmembrane</keyword>
<comment type="caution">
    <text evidence="2">The sequence shown here is derived from an EMBL/GenBank/DDBJ whole genome shotgun (WGS) entry which is preliminary data.</text>
</comment>
<keyword evidence="1" id="KW-1133">Transmembrane helix</keyword>